<sequence length="120" mass="12560">MVGSVSYYGSSVPPPYHVEWTITLDGDRGRFEVTPGYGASQRWSADFVADPALATAACTSLAAADQVDEPPPGSAVVTAELAGSDGHTLRRRTTVVTNGDVYGALRALVPAATWEQVYGS</sequence>
<proteinExistence type="predicted"/>
<keyword evidence="2" id="KW-1185">Reference proteome</keyword>
<dbReference type="EMBL" id="AP012204">
    <property type="protein sequence ID" value="BAK34279.1"/>
    <property type="molecule type" value="Genomic_DNA"/>
</dbReference>
<protein>
    <submittedName>
        <fullName evidence="1">Uncharacterized protein</fullName>
    </submittedName>
</protein>
<dbReference type="STRING" id="1032480.MLP_12650"/>
<dbReference type="Proteomes" id="UP000007947">
    <property type="component" value="Chromosome"/>
</dbReference>
<evidence type="ECO:0000313" key="1">
    <source>
        <dbReference type="EMBL" id="BAK34279.1"/>
    </source>
</evidence>
<dbReference type="KEGG" id="mph:MLP_12650"/>
<dbReference type="AlphaFoldDB" id="F5XPH1"/>
<gene>
    <name evidence="1" type="ordered locus">MLP_12650</name>
</gene>
<organism evidence="1 2">
    <name type="scientific">Microlunatus phosphovorus (strain ATCC 700054 / DSM 10555 / JCM 9379 / NBRC 101784 / NCIMB 13414 / VKM Ac-1990 / NM-1)</name>
    <dbReference type="NCBI Taxonomy" id="1032480"/>
    <lineage>
        <taxon>Bacteria</taxon>
        <taxon>Bacillati</taxon>
        <taxon>Actinomycetota</taxon>
        <taxon>Actinomycetes</taxon>
        <taxon>Propionibacteriales</taxon>
        <taxon>Propionibacteriaceae</taxon>
        <taxon>Microlunatus</taxon>
    </lineage>
</organism>
<evidence type="ECO:0000313" key="2">
    <source>
        <dbReference type="Proteomes" id="UP000007947"/>
    </source>
</evidence>
<name>F5XPH1_MICPN</name>
<reference evidence="1 2" key="1">
    <citation type="submission" date="2011-05" db="EMBL/GenBank/DDBJ databases">
        <title>Whole genome sequence of Microlunatus phosphovorus NM-1.</title>
        <authorList>
            <person name="Hosoyama A."/>
            <person name="Sasaki K."/>
            <person name="Harada T."/>
            <person name="Igarashi R."/>
            <person name="Kawakoshi A."/>
            <person name="Sasagawa M."/>
            <person name="Fukada J."/>
            <person name="Nakamura S."/>
            <person name="Katano Y."/>
            <person name="Hanada S."/>
            <person name="Kamagata Y."/>
            <person name="Nakamura N."/>
            <person name="Yamazaki S."/>
            <person name="Fujita N."/>
        </authorList>
    </citation>
    <scope>NUCLEOTIDE SEQUENCE [LARGE SCALE GENOMIC DNA]</scope>
    <source>
        <strain evidence="2">ATCC 700054 / DSM 10555 / JCM 9379 / NBRC 101784 / NCIMB 13414 / VKM Ac-1990 / NM-1</strain>
    </source>
</reference>
<accession>F5XPH1</accession>
<dbReference type="HOGENOM" id="CLU_2047003_0_0_11"/>